<dbReference type="AlphaFoldDB" id="A0AAN9BBE2"/>
<protein>
    <submittedName>
        <fullName evidence="1">Uncharacterized protein</fullName>
    </submittedName>
</protein>
<keyword evidence="2" id="KW-1185">Reference proteome</keyword>
<evidence type="ECO:0000313" key="1">
    <source>
        <dbReference type="EMBL" id="KAK7100495.1"/>
    </source>
</evidence>
<comment type="caution">
    <text evidence="1">The sequence shown here is derived from an EMBL/GenBank/DDBJ whole genome shotgun (WGS) entry which is preliminary data.</text>
</comment>
<organism evidence="1 2">
    <name type="scientific">Littorina saxatilis</name>
    <dbReference type="NCBI Taxonomy" id="31220"/>
    <lineage>
        <taxon>Eukaryota</taxon>
        <taxon>Metazoa</taxon>
        <taxon>Spiralia</taxon>
        <taxon>Lophotrochozoa</taxon>
        <taxon>Mollusca</taxon>
        <taxon>Gastropoda</taxon>
        <taxon>Caenogastropoda</taxon>
        <taxon>Littorinimorpha</taxon>
        <taxon>Littorinoidea</taxon>
        <taxon>Littorinidae</taxon>
        <taxon>Littorina</taxon>
    </lineage>
</organism>
<sequence>MCQGDLRGRYTFISDSGNSVNDYFLMSVNLFESAADKCKLNVLERIESDHMPVELALNVKRCMPNAIMNEAGCMVDEFVVKYCWKTECAAAFSSLMNSGDVQYELVNAAALIETDVNAALNKFNDVIKQQAECMKKRISMGGKSLQREWFDHECQTARSHVRKMLHKCRKSKDVIDKNIYCIARREYKYLIVRKKKSYNAGLIADLSNSVKSQKLFWETMKKLSRRKTQPRHNITLDDWFQHFKNVLEKDTHVAIVDVVDGAVDENADVNDEGNDEDVVEHVLDRPISKEEVTLAIRKLKNGKSAGPDGLIGELFKHSGEAVVMFLVRLFNVLFDSGFYPDNWKESIILPLFKKGQINDTNNYRGISLCDVSSKLYSSIINNRLQEWISIKLMILLVNIKLDLKKIIQQLTISLHSWRPFRNSLQITENCM</sequence>
<dbReference type="PANTHER" id="PTHR19446">
    <property type="entry name" value="REVERSE TRANSCRIPTASES"/>
    <property type="match status" value="1"/>
</dbReference>
<gene>
    <name evidence="1" type="ORF">V1264_023441</name>
</gene>
<dbReference type="EMBL" id="JBAMIC010000011">
    <property type="protein sequence ID" value="KAK7100495.1"/>
    <property type="molecule type" value="Genomic_DNA"/>
</dbReference>
<name>A0AAN9BBE2_9CAEN</name>
<proteinExistence type="predicted"/>
<evidence type="ECO:0000313" key="2">
    <source>
        <dbReference type="Proteomes" id="UP001374579"/>
    </source>
</evidence>
<dbReference type="Proteomes" id="UP001374579">
    <property type="component" value="Unassembled WGS sequence"/>
</dbReference>
<reference evidence="1 2" key="1">
    <citation type="submission" date="2024-02" db="EMBL/GenBank/DDBJ databases">
        <title>Chromosome-scale genome assembly of the rough periwinkle Littorina saxatilis.</title>
        <authorList>
            <person name="De Jode A."/>
            <person name="Faria R."/>
            <person name="Formenti G."/>
            <person name="Sims Y."/>
            <person name="Smith T.P."/>
            <person name="Tracey A."/>
            <person name="Wood J.M.D."/>
            <person name="Zagrodzka Z.B."/>
            <person name="Johannesson K."/>
            <person name="Butlin R.K."/>
            <person name="Leder E.H."/>
        </authorList>
    </citation>
    <scope>NUCLEOTIDE SEQUENCE [LARGE SCALE GENOMIC DNA]</scope>
    <source>
        <strain evidence="1">Snail1</strain>
        <tissue evidence="1">Muscle</tissue>
    </source>
</reference>
<accession>A0AAN9BBE2</accession>